<proteinExistence type="predicted"/>
<evidence type="ECO:0000256" key="10">
    <source>
        <dbReference type="SAM" id="MobiDB-lite"/>
    </source>
</evidence>
<comment type="subcellular location">
    <subcellularLocation>
        <location evidence="1">Nucleus</location>
    </subcellularLocation>
</comment>
<evidence type="ECO:0000256" key="6">
    <source>
        <dbReference type="ARBA" id="ARBA00023125"/>
    </source>
</evidence>
<dbReference type="OrthoDB" id="10072024at2759"/>
<dbReference type="STRING" id="623744.A0A553NM79"/>
<dbReference type="PROSITE" id="PS51058">
    <property type="entry name" value="ZF_CXXC"/>
    <property type="match status" value="1"/>
</dbReference>
<dbReference type="EMBL" id="SRMA01026841">
    <property type="protein sequence ID" value="TRY66538.1"/>
    <property type="molecule type" value="Genomic_DNA"/>
</dbReference>
<feature type="region of interest" description="Disordered" evidence="10">
    <location>
        <begin position="258"/>
        <end position="311"/>
    </location>
</feature>
<dbReference type="AlphaFoldDB" id="A0A553NM79"/>
<dbReference type="GO" id="GO:0005654">
    <property type="term" value="C:nucleoplasm"/>
    <property type="evidence" value="ECO:0007669"/>
    <property type="project" value="UniProtKB-ARBA"/>
</dbReference>
<feature type="compositionally biased region" description="Basic and acidic residues" evidence="10">
    <location>
        <begin position="34"/>
        <end position="56"/>
    </location>
</feature>
<name>A0A553NM79_9TELE</name>
<dbReference type="SMART" id="SM00391">
    <property type="entry name" value="MBD"/>
    <property type="match status" value="1"/>
</dbReference>
<dbReference type="InterPro" id="IPR001739">
    <property type="entry name" value="Methyl_CpG_DNA-bd"/>
</dbReference>
<dbReference type="InterPro" id="IPR002857">
    <property type="entry name" value="Znf_CXXC"/>
</dbReference>
<evidence type="ECO:0000256" key="1">
    <source>
        <dbReference type="ARBA" id="ARBA00004123"/>
    </source>
</evidence>
<feature type="region of interest" description="Disordered" evidence="10">
    <location>
        <begin position="416"/>
        <end position="450"/>
    </location>
</feature>
<keyword evidence="7" id="KW-0804">Transcription</keyword>
<gene>
    <name evidence="13" type="ORF">DNTS_015917</name>
</gene>
<evidence type="ECO:0000313" key="13">
    <source>
        <dbReference type="EMBL" id="TRY66538.1"/>
    </source>
</evidence>
<keyword evidence="4" id="KW-0862">Zinc</keyword>
<dbReference type="EMBL" id="SRMA01026841">
    <property type="protein sequence ID" value="TRY66537.1"/>
    <property type="molecule type" value="Genomic_DNA"/>
</dbReference>
<sequence>METDEGSTEGPIKVKKDTNTEQRVTEDPVEAMDTEERATEDPVEAKDTNSEKRATDDFAEPMNTHVVERGAGGPLEVNDTNVENGQPGAPVIASNVNAEENKEPTSSTDSAVPEKEDEPKAPKDDGSPPCDWLEPLEDDCDDADAQSFDGEAESIAGSERSGSVRMKSTGEKGRRGGWRPRKRVALDADEGWEDWPSLGTGWKRKEVYRRSGTSEGRSDTYYISPRGDRVRSRVELLKIIGSSMDLSYFEFKTGRFHGQNVRGRKPRKRKAPSPKPLLADTPKDLPKPEPEPEAEADAEAVSPGSSVGLSTAKKSLNSTLNNTITPPKQSSVSSPETINPVASATHLAVDLSGPSKSQPLVSSVSEASNKSVNGTSGPPLKYLGVCLLCKKTHPYEPGETLCPDCRQAVPIFGEKSVDADRSNMTENRSPDSQSPITEDFDESQQSSYLQFSDSEDLSEFLGGIEGDNGMDEMGGAKVRRRSCGRCKGCIRRVDCGTCDFCMDKPKFGGRNKKRQKCRLRQCQREAMRHLLPMELAEKYFGQSWISRRKPRFTYSRSRPRSKKPWNFELLNDAEPYVQNNILQMIEQDQLLHHNYNGKDPLMDDSLSQEDEPVPSITQIFSVAESDHSNQTIDVNHELMPLLRSLRSMILPVLWFCLAVEGPRLQLLQCSKRSTMADTVIHIEPGFRFHISVQKQPLLPSHTLYDRHPALLTSAEEIVTLLLDLERYMVCKGLGENCKPLDGLELVLPERAATCDFLILPEVERCERCQTLMKQ</sequence>
<protein>
    <recommendedName>
        <fullName evidence="15">CXXC-type domain-containing protein</fullName>
    </recommendedName>
</protein>
<reference evidence="13" key="2">
    <citation type="submission" date="2019-04" db="EMBL/GenBank/DDBJ databases">
        <authorList>
            <person name="Kadobianskyi M."/>
            <person name="Schulze L."/>
            <person name="Schuelke M."/>
            <person name="Judkewitz B."/>
        </authorList>
    </citation>
    <scope>NUCLEOTIDE SEQUENCE</scope>
    <source>
        <strain evidence="13">Bolton</strain>
        <tissue evidence="13">Whole-body</tissue>
    </source>
</reference>
<dbReference type="Gene3D" id="3.30.890.10">
    <property type="entry name" value="Methyl-cpg-binding Protein 2, Chain A"/>
    <property type="match status" value="1"/>
</dbReference>
<evidence type="ECO:0000259" key="12">
    <source>
        <dbReference type="PROSITE" id="PS51058"/>
    </source>
</evidence>
<keyword evidence="5" id="KW-0805">Transcription regulation</keyword>
<dbReference type="Pfam" id="PF01429">
    <property type="entry name" value="MBD"/>
    <property type="match status" value="1"/>
</dbReference>
<evidence type="ECO:0000256" key="3">
    <source>
        <dbReference type="ARBA" id="ARBA00022771"/>
    </source>
</evidence>
<feature type="region of interest" description="Disordered" evidence="10">
    <location>
        <begin position="351"/>
        <end position="375"/>
    </location>
</feature>
<dbReference type="GO" id="GO:0006346">
    <property type="term" value="P:DNA methylation-dependent constitutive heterochromatin formation"/>
    <property type="evidence" value="ECO:0007669"/>
    <property type="project" value="TreeGrafter"/>
</dbReference>
<evidence type="ECO:0000256" key="7">
    <source>
        <dbReference type="ARBA" id="ARBA00023163"/>
    </source>
</evidence>
<evidence type="ECO:0000256" key="4">
    <source>
        <dbReference type="ARBA" id="ARBA00022833"/>
    </source>
</evidence>
<evidence type="ECO:0000259" key="11">
    <source>
        <dbReference type="PROSITE" id="PS50982"/>
    </source>
</evidence>
<feature type="region of interest" description="Disordered" evidence="10">
    <location>
        <begin position="1"/>
        <end position="181"/>
    </location>
</feature>
<dbReference type="Proteomes" id="UP000316079">
    <property type="component" value="Unassembled WGS sequence"/>
</dbReference>
<feature type="compositionally biased region" description="Polar residues" evidence="10">
    <location>
        <begin position="424"/>
        <end position="436"/>
    </location>
</feature>
<reference evidence="13 14" key="1">
    <citation type="journal article" date="2019" name="Sci. Data">
        <title>Hybrid genome assembly and annotation of Danionella translucida.</title>
        <authorList>
            <person name="Kadobianskyi M."/>
            <person name="Schulze L."/>
            <person name="Schuelke M."/>
            <person name="Judkewitz B."/>
        </authorList>
    </citation>
    <scope>NUCLEOTIDE SEQUENCE [LARGE SCALE GENOMIC DNA]</scope>
    <source>
        <strain evidence="13 14">Bolton</strain>
    </source>
</reference>
<evidence type="ECO:0000256" key="9">
    <source>
        <dbReference type="PROSITE-ProRule" id="PRU00509"/>
    </source>
</evidence>
<feature type="region of interest" description="Disordered" evidence="10">
    <location>
        <begin position="318"/>
        <end position="337"/>
    </location>
</feature>
<dbReference type="InterPro" id="IPR016177">
    <property type="entry name" value="DNA-bd_dom_sf"/>
</dbReference>
<keyword evidence="8" id="KW-0539">Nucleus</keyword>
<feature type="compositionally biased region" description="Basic and acidic residues" evidence="10">
    <location>
        <begin position="281"/>
        <end position="290"/>
    </location>
</feature>
<dbReference type="CDD" id="cd01396">
    <property type="entry name" value="MeCP2_MBD"/>
    <property type="match status" value="1"/>
</dbReference>
<keyword evidence="6" id="KW-0238">DNA-binding</keyword>
<accession>A0A553NM79</accession>
<feature type="compositionally biased region" description="Basic and acidic residues" evidence="10">
    <location>
        <begin position="112"/>
        <end position="126"/>
    </location>
</feature>
<dbReference type="PANTHER" id="PTHR12396">
    <property type="entry name" value="METHYL-CPG BINDING PROTEIN, MBD"/>
    <property type="match status" value="1"/>
</dbReference>
<feature type="compositionally biased region" description="Polar residues" evidence="10">
    <location>
        <begin position="94"/>
        <end position="110"/>
    </location>
</feature>
<feature type="compositionally biased region" description="Acidic residues" evidence="10">
    <location>
        <begin position="134"/>
        <end position="144"/>
    </location>
</feature>
<feature type="compositionally biased region" description="Basic residues" evidence="10">
    <location>
        <begin position="262"/>
        <end position="272"/>
    </location>
</feature>
<evidence type="ECO:0000256" key="2">
    <source>
        <dbReference type="ARBA" id="ARBA00022723"/>
    </source>
</evidence>
<feature type="domain" description="CXXC-type" evidence="12">
    <location>
        <begin position="476"/>
        <end position="523"/>
    </location>
</feature>
<evidence type="ECO:0008006" key="15">
    <source>
        <dbReference type="Google" id="ProtNLM"/>
    </source>
</evidence>
<dbReference type="PROSITE" id="PS50982">
    <property type="entry name" value="MBD"/>
    <property type="match status" value="1"/>
</dbReference>
<feature type="domain" description="MBD" evidence="11">
    <location>
        <begin position="188"/>
        <end position="256"/>
    </location>
</feature>
<dbReference type="PANTHER" id="PTHR12396:SF57">
    <property type="entry name" value="METHYL-CPG-BINDING DOMAIN PROTEIN 1"/>
    <property type="match status" value="1"/>
</dbReference>
<dbReference type="GO" id="GO:0000122">
    <property type="term" value="P:negative regulation of transcription by RNA polymerase II"/>
    <property type="evidence" value="ECO:0007669"/>
    <property type="project" value="TreeGrafter"/>
</dbReference>
<evidence type="ECO:0000256" key="8">
    <source>
        <dbReference type="ARBA" id="ARBA00023242"/>
    </source>
</evidence>
<feature type="compositionally biased region" description="Polar residues" evidence="10">
    <location>
        <begin position="354"/>
        <end position="375"/>
    </location>
</feature>
<keyword evidence="14" id="KW-1185">Reference proteome</keyword>
<keyword evidence="3 9" id="KW-0863">Zinc-finger</keyword>
<feature type="compositionally biased region" description="Basic and acidic residues" evidence="10">
    <location>
        <begin position="12"/>
        <end position="26"/>
    </location>
</feature>
<dbReference type="Pfam" id="PF02008">
    <property type="entry name" value="zf-CXXC"/>
    <property type="match status" value="1"/>
</dbReference>
<dbReference type="SUPFAM" id="SSF54171">
    <property type="entry name" value="DNA-binding domain"/>
    <property type="match status" value="1"/>
</dbReference>
<dbReference type="GO" id="GO:0008327">
    <property type="term" value="F:methyl-CpG binding"/>
    <property type="evidence" value="ECO:0007669"/>
    <property type="project" value="TreeGrafter"/>
</dbReference>
<keyword evidence="2" id="KW-0479">Metal-binding</keyword>
<dbReference type="GO" id="GO:0008270">
    <property type="term" value="F:zinc ion binding"/>
    <property type="evidence" value="ECO:0007669"/>
    <property type="project" value="UniProtKB-KW"/>
</dbReference>
<comment type="caution">
    <text evidence="13">The sequence shown here is derived from an EMBL/GenBank/DDBJ whole genome shotgun (WGS) entry which is preliminary data.</text>
</comment>
<evidence type="ECO:0000256" key="5">
    <source>
        <dbReference type="ARBA" id="ARBA00023015"/>
    </source>
</evidence>
<organism evidence="13 14">
    <name type="scientific">Danionella cerebrum</name>
    <dbReference type="NCBI Taxonomy" id="2873325"/>
    <lineage>
        <taxon>Eukaryota</taxon>
        <taxon>Metazoa</taxon>
        <taxon>Chordata</taxon>
        <taxon>Craniata</taxon>
        <taxon>Vertebrata</taxon>
        <taxon>Euteleostomi</taxon>
        <taxon>Actinopterygii</taxon>
        <taxon>Neopterygii</taxon>
        <taxon>Teleostei</taxon>
        <taxon>Ostariophysi</taxon>
        <taxon>Cypriniformes</taxon>
        <taxon>Danionidae</taxon>
        <taxon>Danioninae</taxon>
        <taxon>Danionella</taxon>
    </lineage>
</organism>
<evidence type="ECO:0000313" key="14">
    <source>
        <dbReference type="Proteomes" id="UP000316079"/>
    </source>
</evidence>